<gene>
    <name evidence="19" type="ORF">FHS32_001968</name>
</gene>
<evidence type="ECO:0000256" key="12">
    <source>
        <dbReference type="ARBA" id="ARBA00048336"/>
    </source>
</evidence>
<keyword evidence="10" id="KW-0464">Manganese</keyword>
<dbReference type="InterPro" id="IPR000719">
    <property type="entry name" value="Prot_kinase_dom"/>
</dbReference>
<dbReference type="Proteomes" id="UP000568022">
    <property type="component" value="Unassembled WGS sequence"/>
</dbReference>
<evidence type="ECO:0000256" key="9">
    <source>
        <dbReference type="ARBA" id="ARBA00022912"/>
    </source>
</evidence>
<evidence type="ECO:0000256" key="15">
    <source>
        <dbReference type="ARBA" id="ARBA00079123"/>
    </source>
</evidence>
<evidence type="ECO:0000256" key="16">
    <source>
        <dbReference type="PROSITE-ProRule" id="PRU10141"/>
    </source>
</evidence>
<evidence type="ECO:0000256" key="6">
    <source>
        <dbReference type="ARBA" id="ARBA00022777"/>
    </source>
</evidence>
<dbReference type="SMART" id="SM00332">
    <property type="entry name" value="PP2Cc"/>
    <property type="match status" value="1"/>
</dbReference>
<keyword evidence="8 16" id="KW-0067">ATP-binding</keyword>
<dbReference type="InterPro" id="IPR036457">
    <property type="entry name" value="PPM-type-like_dom_sf"/>
</dbReference>
<dbReference type="SUPFAM" id="SSF56112">
    <property type="entry name" value="Protein kinase-like (PK-like)"/>
    <property type="match status" value="1"/>
</dbReference>
<reference evidence="19 20" key="1">
    <citation type="submission" date="2020-08" db="EMBL/GenBank/DDBJ databases">
        <title>Genomic Encyclopedia of Type Strains, Phase III (KMG-III): the genomes of soil and plant-associated and newly described type strains.</title>
        <authorList>
            <person name="Whitman W."/>
        </authorList>
    </citation>
    <scope>NUCLEOTIDE SEQUENCE [LARGE SCALE GENOMIC DNA]</scope>
    <source>
        <strain evidence="19 20">CECT 3226</strain>
    </source>
</reference>
<dbReference type="Gene3D" id="3.60.40.10">
    <property type="entry name" value="PPM-type phosphatase domain"/>
    <property type="match status" value="1"/>
</dbReference>
<evidence type="ECO:0000256" key="7">
    <source>
        <dbReference type="ARBA" id="ARBA00022801"/>
    </source>
</evidence>
<dbReference type="SMART" id="SM00220">
    <property type="entry name" value="S_TKc"/>
    <property type="match status" value="1"/>
</dbReference>
<keyword evidence="7" id="KW-0378">Hydrolase</keyword>
<organism evidence="19 20">
    <name type="scientific">Streptomyces griseoloalbus</name>
    <dbReference type="NCBI Taxonomy" id="67303"/>
    <lineage>
        <taxon>Bacteria</taxon>
        <taxon>Bacillati</taxon>
        <taxon>Actinomycetota</taxon>
        <taxon>Actinomycetes</taxon>
        <taxon>Kitasatosporales</taxon>
        <taxon>Streptomycetaceae</taxon>
        <taxon>Streptomyces</taxon>
    </lineage>
</organism>
<evidence type="ECO:0000256" key="5">
    <source>
        <dbReference type="ARBA" id="ARBA00022741"/>
    </source>
</evidence>
<feature type="domain" description="Protein kinase" evidence="17">
    <location>
        <begin position="18"/>
        <end position="268"/>
    </location>
</feature>
<evidence type="ECO:0000256" key="10">
    <source>
        <dbReference type="ARBA" id="ARBA00023211"/>
    </source>
</evidence>
<keyword evidence="4" id="KW-0479">Metal-binding</keyword>
<dbReference type="InterPro" id="IPR017441">
    <property type="entry name" value="Protein_kinase_ATP_BS"/>
</dbReference>
<sequence>MSGLEALEPGDPQQVGRYQITARIGAGGMGQVFLARSPGGRPVAIKVVRPELVREADFRRRFAREVAAARRVNGAFTAGVVDADPDGSPAWLATVYVPGVSLGESVAEHGPWSALAVLALGAGLAEALEAIHDAGVVHRDLKPSNILLAADGPRVIDFGISITSEASALTGAGVTIGTAGFMSPEQLTGAPVGPASDVFALGAVLAYTATGAGPFGTGNAHALHYRTVHEPPDLRTLPPELRDIVAACLAKQPARRPSLADLLRHFTSDASDRHGNAHSTSLLKELGWMPAPAASPIREHATITHPPAPSLMPHHPVTPASAGFHQAPTQTGKRPRLKSFFRSKAPTPTPHVLTGLSLRFAANSHKGLIQVGNEDSGYAGPRLLAIADGMHGQAASQAAGKIASSEVISTIVSLDDDVPGSDILTSLGTAVQRANDQLRLMAEDDPQLEGMGATLTALLWTGQLLGLAHVGDSRAYLLRDAMLTQITQDHAWVQRLVDEGRITEEEATTHPQRSLLMRALGGGDHAEPDLSIREVRAGDRYLVCSDGLSSVVSHRTIEDTLATAMGLQETVRELIELALRCGGPDNITVIVADVLDIDSGDTLAAQFSDIPIVVGAVAENQLPP</sequence>
<comment type="catalytic activity">
    <reaction evidence="12">
        <text>O-phospho-L-threonyl-[protein] + H2O = L-threonyl-[protein] + phosphate</text>
        <dbReference type="Rhea" id="RHEA:47004"/>
        <dbReference type="Rhea" id="RHEA-COMP:11060"/>
        <dbReference type="Rhea" id="RHEA-COMP:11605"/>
        <dbReference type="ChEBI" id="CHEBI:15377"/>
        <dbReference type="ChEBI" id="CHEBI:30013"/>
        <dbReference type="ChEBI" id="CHEBI:43474"/>
        <dbReference type="ChEBI" id="CHEBI:61977"/>
        <dbReference type="EC" id="3.1.3.16"/>
    </reaction>
</comment>
<evidence type="ECO:0000256" key="2">
    <source>
        <dbReference type="ARBA" id="ARBA00013081"/>
    </source>
</evidence>
<evidence type="ECO:0000256" key="1">
    <source>
        <dbReference type="ARBA" id="ARBA00001936"/>
    </source>
</evidence>
<dbReference type="InterPro" id="IPR001932">
    <property type="entry name" value="PPM-type_phosphatase-like_dom"/>
</dbReference>
<evidence type="ECO:0000259" key="18">
    <source>
        <dbReference type="PROSITE" id="PS51746"/>
    </source>
</evidence>
<dbReference type="Pfam" id="PF00481">
    <property type="entry name" value="PP2C"/>
    <property type="match status" value="1"/>
</dbReference>
<dbReference type="FunFam" id="3.60.40.10:FF:000002">
    <property type="entry name" value="Serine/threonine phosphatase stp"/>
    <property type="match status" value="1"/>
</dbReference>
<dbReference type="PROSITE" id="PS00108">
    <property type="entry name" value="PROTEIN_KINASE_ST"/>
    <property type="match status" value="1"/>
</dbReference>
<dbReference type="PANTHER" id="PTHR43289:SF34">
    <property type="entry name" value="SERINE_THREONINE-PROTEIN KINASE YBDM-RELATED"/>
    <property type="match status" value="1"/>
</dbReference>
<dbReference type="Gene3D" id="1.10.510.10">
    <property type="entry name" value="Transferase(Phosphotransferase) domain 1"/>
    <property type="match status" value="1"/>
</dbReference>
<accession>A0A7W8F9B7</accession>
<dbReference type="SMART" id="SM00331">
    <property type="entry name" value="PP2C_SIG"/>
    <property type="match status" value="1"/>
</dbReference>
<evidence type="ECO:0000256" key="11">
    <source>
        <dbReference type="ARBA" id="ARBA00047761"/>
    </source>
</evidence>
<comment type="catalytic activity">
    <reaction evidence="11">
        <text>O-phospho-L-seryl-[protein] + H2O = L-seryl-[protein] + phosphate</text>
        <dbReference type="Rhea" id="RHEA:20629"/>
        <dbReference type="Rhea" id="RHEA-COMP:9863"/>
        <dbReference type="Rhea" id="RHEA-COMP:11604"/>
        <dbReference type="ChEBI" id="CHEBI:15377"/>
        <dbReference type="ChEBI" id="CHEBI:29999"/>
        <dbReference type="ChEBI" id="CHEBI:43474"/>
        <dbReference type="ChEBI" id="CHEBI:83421"/>
        <dbReference type="EC" id="3.1.3.16"/>
    </reaction>
</comment>
<dbReference type="CDD" id="cd14014">
    <property type="entry name" value="STKc_PknB_like"/>
    <property type="match status" value="1"/>
</dbReference>
<dbReference type="GO" id="GO:0004674">
    <property type="term" value="F:protein serine/threonine kinase activity"/>
    <property type="evidence" value="ECO:0007669"/>
    <property type="project" value="TreeGrafter"/>
</dbReference>
<proteinExistence type="predicted"/>
<dbReference type="CDD" id="cd00143">
    <property type="entry name" value="PP2Cc"/>
    <property type="match status" value="1"/>
</dbReference>
<dbReference type="Gene3D" id="3.30.200.20">
    <property type="entry name" value="Phosphorylase Kinase, domain 1"/>
    <property type="match status" value="1"/>
</dbReference>
<evidence type="ECO:0000313" key="20">
    <source>
        <dbReference type="Proteomes" id="UP000568022"/>
    </source>
</evidence>
<dbReference type="EC" id="3.1.3.16" evidence="2"/>
<evidence type="ECO:0000313" key="19">
    <source>
        <dbReference type="EMBL" id="MBB5125236.1"/>
    </source>
</evidence>
<dbReference type="InterPro" id="IPR011009">
    <property type="entry name" value="Kinase-like_dom_sf"/>
</dbReference>
<dbReference type="GO" id="GO:0005524">
    <property type="term" value="F:ATP binding"/>
    <property type="evidence" value="ECO:0007669"/>
    <property type="project" value="UniProtKB-UniRule"/>
</dbReference>
<dbReference type="AlphaFoldDB" id="A0A7W8F9B7"/>
<dbReference type="PANTHER" id="PTHR43289">
    <property type="entry name" value="MITOGEN-ACTIVATED PROTEIN KINASE KINASE KINASE 20-RELATED"/>
    <property type="match status" value="1"/>
</dbReference>
<dbReference type="PROSITE" id="PS00107">
    <property type="entry name" value="PROTEIN_KINASE_ATP"/>
    <property type="match status" value="1"/>
</dbReference>
<keyword evidence="20" id="KW-1185">Reference proteome</keyword>
<evidence type="ECO:0000259" key="17">
    <source>
        <dbReference type="PROSITE" id="PS50011"/>
    </source>
</evidence>
<dbReference type="GO" id="GO:0004722">
    <property type="term" value="F:protein serine/threonine phosphatase activity"/>
    <property type="evidence" value="ECO:0007669"/>
    <property type="project" value="UniProtKB-EC"/>
</dbReference>
<dbReference type="EMBL" id="JACHJE010000004">
    <property type="protein sequence ID" value="MBB5125236.1"/>
    <property type="molecule type" value="Genomic_DNA"/>
</dbReference>
<dbReference type="GO" id="GO:0046872">
    <property type="term" value="F:metal ion binding"/>
    <property type="evidence" value="ECO:0007669"/>
    <property type="project" value="UniProtKB-KW"/>
</dbReference>
<name>A0A7W8F9B7_9ACTN</name>
<dbReference type="PROSITE" id="PS51746">
    <property type="entry name" value="PPM_2"/>
    <property type="match status" value="1"/>
</dbReference>
<evidence type="ECO:0000256" key="14">
    <source>
        <dbReference type="ARBA" id="ARBA00077741"/>
    </source>
</evidence>
<keyword evidence="9" id="KW-0904">Protein phosphatase</keyword>
<keyword evidence="5 16" id="KW-0547">Nucleotide-binding</keyword>
<comment type="caution">
    <text evidence="19">The sequence shown here is derived from an EMBL/GenBank/DDBJ whole genome shotgun (WGS) entry which is preliminary data.</text>
</comment>
<evidence type="ECO:0000256" key="13">
    <source>
        <dbReference type="ARBA" id="ARBA00071184"/>
    </source>
</evidence>
<protein>
    <recommendedName>
        <fullName evidence="13">Serine/threonine protein phosphatase PstP</fullName>
        <ecNumber evidence="2">3.1.3.16</ecNumber>
    </recommendedName>
    <alternativeName>
        <fullName evidence="15">Mycobacterial Ser/Thr phosphatase</fullName>
    </alternativeName>
    <alternativeName>
        <fullName evidence="14">PP2C-family Ser/Thr phosphatase</fullName>
    </alternativeName>
</protein>
<dbReference type="InterPro" id="IPR008271">
    <property type="entry name" value="Ser/Thr_kinase_AS"/>
</dbReference>
<keyword evidence="3" id="KW-0808">Transferase</keyword>
<evidence type="ECO:0000256" key="4">
    <source>
        <dbReference type="ARBA" id="ARBA00022723"/>
    </source>
</evidence>
<dbReference type="PROSITE" id="PS50011">
    <property type="entry name" value="PROTEIN_KINASE_DOM"/>
    <property type="match status" value="1"/>
</dbReference>
<evidence type="ECO:0000256" key="3">
    <source>
        <dbReference type="ARBA" id="ARBA00022679"/>
    </source>
</evidence>
<feature type="binding site" evidence="16">
    <location>
        <position position="46"/>
    </location>
    <ligand>
        <name>ATP</name>
        <dbReference type="ChEBI" id="CHEBI:30616"/>
    </ligand>
</feature>
<feature type="domain" description="PPM-type phosphatase" evidence="18">
    <location>
        <begin position="359"/>
        <end position="594"/>
    </location>
</feature>
<evidence type="ECO:0000256" key="8">
    <source>
        <dbReference type="ARBA" id="ARBA00022840"/>
    </source>
</evidence>
<keyword evidence="6" id="KW-0418">Kinase</keyword>
<comment type="cofactor">
    <cofactor evidence="1">
        <name>Mn(2+)</name>
        <dbReference type="ChEBI" id="CHEBI:29035"/>
    </cofactor>
</comment>
<dbReference type="SUPFAM" id="SSF81606">
    <property type="entry name" value="PP2C-like"/>
    <property type="match status" value="1"/>
</dbReference>
<dbReference type="Pfam" id="PF00069">
    <property type="entry name" value="Pkinase"/>
    <property type="match status" value="1"/>
</dbReference>